<sequence>VDGGGVRSLSQLEIMRTLMHQLNWNEVKLPCERFDFMGGSGTGGLIAIMLARLRMSLDDTFDEFSTIVEQVYQ</sequence>
<dbReference type="InterPro" id="IPR016035">
    <property type="entry name" value="Acyl_Trfase/lysoPLipase"/>
</dbReference>
<keyword evidence="7" id="KW-1185">Reference proteome</keyword>
<keyword evidence="2" id="KW-0442">Lipid degradation</keyword>
<dbReference type="Proteomes" id="UP000054097">
    <property type="component" value="Unassembled WGS sequence"/>
</dbReference>
<dbReference type="GO" id="GO:0019369">
    <property type="term" value="P:arachidonate metabolic process"/>
    <property type="evidence" value="ECO:0007669"/>
    <property type="project" value="TreeGrafter"/>
</dbReference>
<protein>
    <recommendedName>
        <fullName evidence="5">PNPLA domain-containing protein</fullName>
    </recommendedName>
</protein>
<evidence type="ECO:0000256" key="3">
    <source>
        <dbReference type="ARBA" id="ARBA00023098"/>
    </source>
</evidence>
<proteinExistence type="predicted"/>
<dbReference type="STRING" id="933852.A0A0C3ABC4"/>
<accession>A0A0C3ABC4</accession>
<gene>
    <name evidence="6" type="ORF">M408DRAFT_56459</name>
</gene>
<feature type="non-terminal residue" evidence="6">
    <location>
        <position position="1"/>
    </location>
</feature>
<evidence type="ECO:0000259" key="5">
    <source>
        <dbReference type="PROSITE" id="PS51635"/>
    </source>
</evidence>
<evidence type="ECO:0000313" key="6">
    <source>
        <dbReference type="EMBL" id="KIM21960.1"/>
    </source>
</evidence>
<name>A0A0C3ABC4_SERVB</name>
<dbReference type="PANTHER" id="PTHR24185:SF1">
    <property type="entry name" value="CALCIUM-INDEPENDENT PHOSPHOLIPASE A2-GAMMA"/>
    <property type="match status" value="1"/>
</dbReference>
<dbReference type="PROSITE" id="PS51635">
    <property type="entry name" value="PNPLA"/>
    <property type="match status" value="1"/>
</dbReference>
<evidence type="ECO:0000256" key="4">
    <source>
        <dbReference type="PROSITE-ProRule" id="PRU01161"/>
    </source>
</evidence>
<dbReference type="GO" id="GO:0016042">
    <property type="term" value="P:lipid catabolic process"/>
    <property type="evidence" value="ECO:0007669"/>
    <property type="project" value="UniProtKB-KW"/>
</dbReference>
<dbReference type="Gene3D" id="3.40.1090.10">
    <property type="entry name" value="Cytosolic phospholipase A2 catalytic domain"/>
    <property type="match status" value="1"/>
</dbReference>
<dbReference type="GO" id="GO:0016020">
    <property type="term" value="C:membrane"/>
    <property type="evidence" value="ECO:0007669"/>
    <property type="project" value="TreeGrafter"/>
</dbReference>
<dbReference type="GO" id="GO:0047499">
    <property type="term" value="F:calcium-independent phospholipase A2 activity"/>
    <property type="evidence" value="ECO:0007669"/>
    <property type="project" value="TreeGrafter"/>
</dbReference>
<feature type="domain" description="PNPLA" evidence="5">
    <location>
        <begin position="1"/>
        <end position="73"/>
    </location>
</feature>
<dbReference type="EMBL" id="KN824367">
    <property type="protein sequence ID" value="KIM21960.1"/>
    <property type="molecule type" value="Genomic_DNA"/>
</dbReference>
<dbReference type="SUPFAM" id="SSF52151">
    <property type="entry name" value="FabD/lysophospholipase-like"/>
    <property type="match status" value="1"/>
</dbReference>
<evidence type="ECO:0000256" key="2">
    <source>
        <dbReference type="ARBA" id="ARBA00022963"/>
    </source>
</evidence>
<feature type="non-terminal residue" evidence="6">
    <location>
        <position position="73"/>
    </location>
</feature>
<reference evidence="6 7" key="1">
    <citation type="submission" date="2014-04" db="EMBL/GenBank/DDBJ databases">
        <authorList>
            <consortium name="DOE Joint Genome Institute"/>
            <person name="Kuo A."/>
            <person name="Zuccaro A."/>
            <person name="Kohler A."/>
            <person name="Nagy L.G."/>
            <person name="Floudas D."/>
            <person name="Copeland A."/>
            <person name="Barry K.W."/>
            <person name="Cichocki N."/>
            <person name="Veneault-Fourrey C."/>
            <person name="LaButti K."/>
            <person name="Lindquist E.A."/>
            <person name="Lipzen A."/>
            <person name="Lundell T."/>
            <person name="Morin E."/>
            <person name="Murat C."/>
            <person name="Sun H."/>
            <person name="Tunlid A."/>
            <person name="Henrissat B."/>
            <person name="Grigoriev I.V."/>
            <person name="Hibbett D.S."/>
            <person name="Martin F."/>
            <person name="Nordberg H.P."/>
            <person name="Cantor M.N."/>
            <person name="Hua S.X."/>
        </authorList>
    </citation>
    <scope>NUCLEOTIDE SEQUENCE [LARGE SCALE GENOMIC DNA]</scope>
    <source>
        <strain evidence="6 7">MAFF 305830</strain>
    </source>
</reference>
<dbReference type="OrthoDB" id="630895at2759"/>
<keyword evidence="3" id="KW-0443">Lipid metabolism</keyword>
<dbReference type="Pfam" id="PF01734">
    <property type="entry name" value="Patatin"/>
    <property type="match status" value="1"/>
</dbReference>
<dbReference type="AlphaFoldDB" id="A0A0C3ABC4"/>
<reference evidence="7" key="2">
    <citation type="submission" date="2015-01" db="EMBL/GenBank/DDBJ databases">
        <title>Evolutionary Origins and Diversification of the Mycorrhizal Mutualists.</title>
        <authorList>
            <consortium name="DOE Joint Genome Institute"/>
            <consortium name="Mycorrhizal Genomics Consortium"/>
            <person name="Kohler A."/>
            <person name="Kuo A."/>
            <person name="Nagy L.G."/>
            <person name="Floudas D."/>
            <person name="Copeland A."/>
            <person name="Barry K.W."/>
            <person name="Cichocki N."/>
            <person name="Veneault-Fourrey C."/>
            <person name="LaButti K."/>
            <person name="Lindquist E.A."/>
            <person name="Lipzen A."/>
            <person name="Lundell T."/>
            <person name="Morin E."/>
            <person name="Murat C."/>
            <person name="Riley R."/>
            <person name="Ohm R."/>
            <person name="Sun H."/>
            <person name="Tunlid A."/>
            <person name="Henrissat B."/>
            <person name="Grigoriev I.V."/>
            <person name="Hibbett D.S."/>
            <person name="Martin F."/>
        </authorList>
    </citation>
    <scope>NUCLEOTIDE SEQUENCE [LARGE SCALE GENOMIC DNA]</scope>
    <source>
        <strain evidence="7">MAFF 305830</strain>
    </source>
</reference>
<evidence type="ECO:0000313" key="7">
    <source>
        <dbReference type="Proteomes" id="UP000054097"/>
    </source>
</evidence>
<dbReference type="InterPro" id="IPR002641">
    <property type="entry name" value="PNPLA_dom"/>
</dbReference>
<dbReference type="PANTHER" id="PTHR24185">
    <property type="entry name" value="CALCIUM-INDEPENDENT PHOSPHOLIPASE A2-GAMMA"/>
    <property type="match status" value="1"/>
</dbReference>
<organism evidence="6 7">
    <name type="scientific">Serendipita vermifera MAFF 305830</name>
    <dbReference type="NCBI Taxonomy" id="933852"/>
    <lineage>
        <taxon>Eukaryota</taxon>
        <taxon>Fungi</taxon>
        <taxon>Dikarya</taxon>
        <taxon>Basidiomycota</taxon>
        <taxon>Agaricomycotina</taxon>
        <taxon>Agaricomycetes</taxon>
        <taxon>Sebacinales</taxon>
        <taxon>Serendipitaceae</taxon>
        <taxon>Serendipita</taxon>
    </lineage>
</organism>
<keyword evidence="1" id="KW-0378">Hydrolase</keyword>
<dbReference type="GO" id="GO:0046486">
    <property type="term" value="P:glycerolipid metabolic process"/>
    <property type="evidence" value="ECO:0007669"/>
    <property type="project" value="UniProtKB-ARBA"/>
</dbReference>
<comment type="caution">
    <text evidence="4">Lacks conserved residue(s) required for the propagation of feature annotation.</text>
</comment>
<evidence type="ECO:0000256" key="1">
    <source>
        <dbReference type="ARBA" id="ARBA00022801"/>
    </source>
</evidence>
<dbReference type="HOGENOM" id="CLU_169792_0_0_1"/>